<keyword evidence="4" id="KW-0408">Iron</keyword>
<feature type="domain" description="Hemerythrin-like" evidence="5">
    <location>
        <begin position="13"/>
        <end position="125"/>
    </location>
</feature>
<proteinExistence type="inferred from homology"/>
<dbReference type="NCBIfam" id="NF002007">
    <property type="entry name" value="PRK00808.1"/>
    <property type="match status" value="1"/>
</dbReference>
<dbReference type="GO" id="GO:0046872">
    <property type="term" value="F:metal ion binding"/>
    <property type="evidence" value="ECO:0007669"/>
    <property type="project" value="UniProtKB-KW"/>
</dbReference>
<dbReference type="PROSITE" id="PS00550">
    <property type="entry name" value="HEMERYTHRINS"/>
    <property type="match status" value="1"/>
</dbReference>
<dbReference type="NCBIfam" id="TIGR02481">
    <property type="entry name" value="hemeryth_dom"/>
    <property type="match status" value="1"/>
</dbReference>
<protein>
    <recommendedName>
        <fullName evidence="5">Hemerythrin-like domain-containing protein</fullName>
    </recommendedName>
</protein>
<dbReference type="GO" id="GO:0005344">
    <property type="term" value="F:oxygen carrier activity"/>
    <property type="evidence" value="ECO:0007669"/>
    <property type="project" value="UniProtKB-KW"/>
</dbReference>
<keyword evidence="2" id="KW-0813">Transport</keyword>
<dbReference type="InterPro" id="IPR050669">
    <property type="entry name" value="Hemerythrin"/>
</dbReference>
<evidence type="ECO:0000313" key="6">
    <source>
        <dbReference type="EMBL" id="EAR10452.1"/>
    </source>
</evidence>
<evidence type="ECO:0000313" key="7">
    <source>
        <dbReference type="Proteomes" id="UP000005953"/>
    </source>
</evidence>
<keyword evidence="7" id="KW-1185">Reference proteome</keyword>
<dbReference type="InterPro" id="IPR012312">
    <property type="entry name" value="Hemerythrin-like"/>
</dbReference>
<dbReference type="Gene3D" id="1.20.120.50">
    <property type="entry name" value="Hemerythrin-like"/>
    <property type="match status" value="1"/>
</dbReference>
<dbReference type="CDD" id="cd12107">
    <property type="entry name" value="Hemerythrin"/>
    <property type="match status" value="1"/>
</dbReference>
<dbReference type="RefSeq" id="WP_008046697.1">
    <property type="nucleotide sequence ID" value="NZ_CH724153.1"/>
</dbReference>
<dbReference type="AlphaFoldDB" id="A4BBW7"/>
<comment type="similarity">
    <text evidence="1">Belongs to the hemerythrin family.</text>
</comment>
<dbReference type="PANTHER" id="PTHR37164:SF1">
    <property type="entry name" value="BACTERIOHEMERYTHRIN"/>
    <property type="match status" value="1"/>
</dbReference>
<organism evidence="6 7">
    <name type="scientific">Reinekea blandensis MED297</name>
    <dbReference type="NCBI Taxonomy" id="314283"/>
    <lineage>
        <taxon>Bacteria</taxon>
        <taxon>Pseudomonadati</taxon>
        <taxon>Pseudomonadota</taxon>
        <taxon>Gammaproteobacteria</taxon>
        <taxon>Oceanospirillales</taxon>
        <taxon>Saccharospirillaceae</taxon>
        <taxon>Reinekea</taxon>
    </lineage>
</organism>
<gene>
    <name evidence="6" type="ORF">MED297_01485</name>
</gene>
<dbReference type="PANTHER" id="PTHR37164">
    <property type="entry name" value="BACTERIOHEMERYTHRIN"/>
    <property type="match status" value="1"/>
</dbReference>
<evidence type="ECO:0000256" key="4">
    <source>
        <dbReference type="ARBA" id="ARBA00023004"/>
    </source>
</evidence>
<dbReference type="Pfam" id="PF01814">
    <property type="entry name" value="Hemerythrin"/>
    <property type="match status" value="1"/>
</dbReference>
<dbReference type="OrthoDB" id="1122424at2"/>
<dbReference type="STRING" id="314283.MED297_01485"/>
<keyword evidence="2" id="KW-0561">Oxygen transport</keyword>
<dbReference type="InterPro" id="IPR012827">
    <property type="entry name" value="Hemerythrin_metal-bd"/>
</dbReference>
<dbReference type="NCBIfam" id="NF033749">
    <property type="entry name" value="bact_hemeryth"/>
    <property type="match status" value="1"/>
</dbReference>
<name>A4BBW7_9GAMM</name>
<evidence type="ECO:0000256" key="2">
    <source>
        <dbReference type="ARBA" id="ARBA00022621"/>
    </source>
</evidence>
<dbReference type="Proteomes" id="UP000005953">
    <property type="component" value="Unassembled WGS sequence"/>
</dbReference>
<evidence type="ECO:0000259" key="5">
    <source>
        <dbReference type="Pfam" id="PF01814"/>
    </source>
</evidence>
<evidence type="ECO:0000256" key="1">
    <source>
        <dbReference type="ARBA" id="ARBA00010587"/>
    </source>
</evidence>
<accession>A4BBW7</accession>
<dbReference type="SUPFAM" id="SSF47188">
    <property type="entry name" value="Hemerythrin-like"/>
    <property type="match status" value="1"/>
</dbReference>
<sequence>MKMQWTDEYEIGIGVIDGQHQRIVEYINRIDDFEQSGDQEAMNDVLASLVDYTLSHFAFEEALMEDVGYQELAEHKLTHDSFRRQIERLKARHDQGEKVAVELSEMLLTWLLKHIMTDDQSYAPQVRKQLLTTPMQEQKNWVRRATERFFS</sequence>
<dbReference type="InterPro" id="IPR016131">
    <property type="entry name" value="Haemerythrin_Fe_BS"/>
</dbReference>
<keyword evidence="3" id="KW-0479">Metal-binding</keyword>
<dbReference type="HOGENOM" id="CLU_086902_2_1_6"/>
<comment type="caution">
    <text evidence="6">The sequence shown here is derived from an EMBL/GenBank/DDBJ whole genome shotgun (WGS) entry which is preliminary data.</text>
</comment>
<dbReference type="InterPro" id="IPR035938">
    <property type="entry name" value="Hemerythrin-like_sf"/>
</dbReference>
<dbReference type="EMBL" id="AAOE01000004">
    <property type="protein sequence ID" value="EAR10452.1"/>
    <property type="molecule type" value="Genomic_DNA"/>
</dbReference>
<reference evidence="6 7" key="1">
    <citation type="submission" date="2006-02" db="EMBL/GenBank/DDBJ databases">
        <authorList>
            <person name="Pinhassi J."/>
            <person name="Pedros-Alio C."/>
            <person name="Ferriera S."/>
            <person name="Johnson J."/>
            <person name="Kravitz S."/>
            <person name="Halpern A."/>
            <person name="Remington K."/>
            <person name="Beeson K."/>
            <person name="Tran B."/>
            <person name="Rogers Y.-H."/>
            <person name="Friedman R."/>
            <person name="Venter J.C."/>
        </authorList>
    </citation>
    <scope>NUCLEOTIDE SEQUENCE [LARGE SCALE GENOMIC DNA]</scope>
    <source>
        <strain evidence="6 7">MED297</strain>
    </source>
</reference>
<evidence type="ECO:0000256" key="3">
    <source>
        <dbReference type="ARBA" id="ARBA00022723"/>
    </source>
</evidence>